<sequence>MSTNKLQGANVLILGGTSGIGFAVAAAALSHGANITIASSSPSKLQSALDRLKSTLPEDEKEKETSTRLRGTTCNLSSPTAESEVLALYNFSTNNNTKKLDHIINTAGDAIHSLPKIHEITPEAAIDFSKVRYIGNLLLAKHAATYLNISPSSSFTTTSGVNSSKPGDGWSAIIGIAAAVEGFTRALAKDLKPVRVNCVSPGAIKTELFDGFGDEETVAKMMDFYAKMTLTGQIGTPEEAAESYLYLMKCGFVTGTVLQVDGGYLLV</sequence>
<reference evidence="5 6" key="1">
    <citation type="submission" date="2019-10" db="EMBL/GenBank/DDBJ databases">
        <authorList>
            <person name="Palmer J.M."/>
        </authorList>
    </citation>
    <scope>NUCLEOTIDE SEQUENCE [LARGE SCALE GENOMIC DNA]</scope>
    <source>
        <strain evidence="5 6">TWF730</strain>
    </source>
</reference>
<comment type="caution">
    <text evidence="5">The sequence shown here is derived from an EMBL/GenBank/DDBJ whole genome shotgun (WGS) entry which is preliminary data.</text>
</comment>
<keyword evidence="2" id="KW-0521">NADP</keyword>
<dbReference type="InterPro" id="IPR002347">
    <property type="entry name" value="SDR_fam"/>
</dbReference>
<dbReference type="InterPro" id="IPR057571">
    <property type="entry name" value="SDR_PhqE-like"/>
</dbReference>
<evidence type="ECO:0000256" key="1">
    <source>
        <dbReference type="ARBA" id="ARBA00006484"/>
    </source>
</evidence>
<proteinExistence type="inferred from homology"/>
<dbReference type="EMBL" id="JAVHNS010000013">
    <property type="protein sequence ID" value="KAK6337400.1"/>
    <property type="molecule type" value="Genomic_DNA"/>
</dbReference>
<keyword evidence="3" id="KW-0560">Oxidoreductase</keyword>
<evidence type="ECO:0000256" key="4">
    <source>
        <dbReference type="SAM" id="MobiDB-lite"/>
    </source>
</evidence>
<dbReference type="InterPro" id="IPR051122">
    <property type="entry name" value="SDR_DHRS6-like"/>
</dbReference>
<dbReference type="Gene3D" id="3.40.50.720">
    <property type="entry name" value="NAD(P)-binding Rossmann-like Domain"/>
    <property type="match status" value="1"/>
</dbReference>
<dbReference type="GO" id="GO:0016491">
    <property type="term" value="F:oxidoreductase activity"/>
    <property type="evidence" value="ECO:0007669"/>
    <property type="project" value="UniProtKB-KW"/>
</dbReference>
<evidence type="ECO:0000256" key="3">
    <source>
        <dbReference type="ARBA" id="ARBA00023002"/>
    </source>
</evidence>
<dbReference type="InterPro" id="IPR036291">
    <property type="entry name" value="NAD(P)-bd_dom_sf"/>
</dbReference>
<dbReference type="PRINTS" id="PR00081">
    <property type="entry name" value="GDHRDH"/>
</dbReference>
<evidence type="ECO:0000313" key="6">
    <source>
        <dbReference type="Proteomes" id="UP001373714"/>
    </source>
</evidence>
<dbReference type="Proteomes" id="UP001373714">
    <property type="component" value="Unassembled WGS sequence"/>
</dbReference>
<dbReference type="PANTHER" id="PTHR43477:SF1">
    <property type="entry name" value="DIHYDROANTICAPSIN 7-DEHYDROGENASE"/>
    <property type="match status" value="1"/>
</dbReference>
<dbReference type="PANTHER" id="PTHR43477">
    <property type="entry name" value="DIHYDROANTICAPSIN 7-DEHYDROGENASE"/>
    <property type="match status" value="1"/>
</dbReference>
<evidence type="ECO:0000256" key="2">
    <source>
        <dbReference type="ARBA" id="ARBA00022857"/>
    </source>
</evidence>
<feature type="compositionally biased region" description="Basic and acidic residues" evidence="4">
    <location>
        <begin position="53"/>
        <end position="67"/>
    </location>
</feature>
<feature type="region of interest" description="Disordered" evidence="4">
    <location>
        <begin position="53"/>
        <end position="74"/>
    </location>
</feature>
<protein>
    <submittedName>
        <fullName evidence="5">Uncharacterized protein</fullName>
    </submittedName>
</protein>
<keyword evidence="6" id="KW-1185">Reference proteome</keyword>
<gene>
    <name evidence="5" type="ORF">TWF730_002801</name>
</gene>
<dbReference type="SUPFAM" id="SSF51735">
    <property type="entry name" value="NAD(P)-binding Rossmann-fold domains"/>
    <property type="match status" value="1"/>
</dbReference>
<dbReference type="Pfam" id="PF23441">
    <property type="entry name" value="SDR"/>
    <property type="match status" value="1"/>
</dbReference>
<dbReference type="AlphaFoldDB" id="A0AAV9U769"/>
<accession>A0AAV9U769</accession>
<dbReference type="CDD" id="cd05233">
    <property type="entry name" value="SDR_c"/>
    <property type="match status" value="1"/>
</dbReference>
<organism evidence="5 6">
    <name type="scientific">Orbilia blumenaviensis</name>
    <dbReference type="NCBI Taxonomy" id="1796055"/>
    <lineage>
        <taxon>Eukaryota</taxon>
        <taxon>Fungi</taxon>
        <taxon>Dikarya</taxon>
        <taxon>Ascomycota</taxon>
        <taxon>Pezizomycotina</taxon>
        <taxon>Orbiliomycetes</taxon>
        <taxon>Orbiliales</taxon>
        <taxon>Orbiliaceae</taxon>
        <taxon>Orbilia</taxon>
    </lineage>
</organism>
<name>A0AAV9U769_9PEZI</name>
<comment type="similarity">
    <text evidence="1">Belongs to the short-chain dehydrogenases/reductases (SDR) family.</text>
</comment>
<evidence type="ECO:0000313" key="5">
    <source>
        <dbReference type="EMBL" id="KAK6337400.1"/>
    </source>
</evidence>